<comment type="pathway">
    <text evidence="1">Amino-acid degradation; L-arginine degradation via ADI pathway; carbamoyl phosphate from L-arginine: step 1/2.</text>
</comment>
<accession>A0A378I1D2</accession>
<proteinExistence type="predicted"/>
<sequence length="362" mass="41573">MKIKQFSFCENPNTAILRLTRNFGLKKENEPPNKKLTAKEKAKRKHASLVYEEMSNLMEKMKEQGIKVITVGEDKYIKNEVTYLYPDQVFLTDTGHYFVDESKLHFVPAFFKYKSRRGEEETPTKLAAALGATIWPLQQFDEKKIIFEGGDFIQAPNRSLFFLGYGQRTEKRAIDAMRQIIKKTVIPIKLLRKEFFHLDCCVLPLPNDALVLYEGEYIKDANGHFILDKRGLPLLKPGSQTMTEASRCLLREIYDVEKIILLSTAEALAFGANAVILKSDTDNRYKLFVNGDSKGREIEESIALQNHLISYFSHTKTKILEVTENMMDIFEVPYKSLHYSYGSVHCTVEETFLPQINASVIT</sequence>
<dbReference type="EMBL" id="UGNV01000001">
    <property type="protein sequence ID" value="STX28485.1"/>
    <property type="molecule type" value="Genomic_DNA"/>
</dbReference>
<evidence type="ECO:0000256" key="1">
    <source>
        <dbReference type="ARBA" id="ARBA00005213"/>
    </source>
</evidence>
<evidence type="ECO:0000313" key="4">
    <source>
        <dbReference type="EMBL" id="STX28485.1"/>
    </source>
</evidence>
<dbReference type="Pfam" id="PF19420">
    <property type="entry name" value="DDAH_eukar"/>
    <property type="match status" value="1"/>
</dbReference>
<dbReference type="AlphaFoldDB" id="A0A378I1D2"/>
<reference evidence="4 5" key="1">
    <citation type="submission" date="2018-06" db="EMBL/GenBank/DDBJ databases">
        <authorList>
            <consortium name="Pathogen Informatics"/>
            <person name="Doyle S."/>
        </authorList>
    </citation>
    <scope>NUCLEOTIDE SEQUENCE [LARGE SCALE GENOMIC DNA]</scope>
    <source>
        <strain evidence="4 5">NCTC13315</strain>
    </source>
</reference>
<dbReference type="PANTHER" id="PTHR47271">
    <property type="entry name" value="ARGININE DEIMINASE"/>
    <property type="match status" value="1"/>
</dbReference>
<comment type="catalytic activity">
    <reaction evidence="3">
        <text>L-arginine + H2O = L-citrulline + NH4(+)</text>
        <dbReference type="Rhea" id="RHEA:19597"/>
        <dbReference type="ChEBI" id="CHEBI:15377"/>
        <dbReference type="ChEBI" id="CHEBI:28938"/>
        <dbReference type="ChEBI" id="CHEBI:32682"/>
        <dbReference type="ChEBI" id="CHEBI:57743"/>
        <dbReference type="EC" id="3.5.3.6"/>
    </reaction>
</comment>
<organism evidence="4 5">
    <name type="scientific">Legionella beliardensis</name>
    <dbReference type="NCBI Taxonomy" id="91822"/>
    <lineage>
        <taxon>Bacteria</taxon>
        <taxon>Pseudomonadati</taxon>
        <taxon>Pseudomonadota</taxon>
        <taxon>Gammaproteobacteria</taxon>
        <taxon>Legionellales</taxon>
        <taxon>Legionellaceae</taxon>
        <taxon>Legionella</taxon>
    </lineage>
</organism>
<evidence type="ECO:0000313" key="5">
    <source>
        <dbReference type="Proteomes" id="UP000254968"/>
    </source>
</evidence>
<dbReference type="Gene3D" id="3.75.10.10">
    <property type="entry name" value="L-arginine/glycine Amidinotransferase, Chain A"/>
    <property type="match status" value="1"/>
</dbReference>
<dbReference type="GO" id="GO:0019546">
    <property type="term" value="P:L-arginine deiminase pathway"/>
    <property type="evidence" value="ECO:0007669"/>
    <property type="project" value="TreeGrafter"/>
</dbReference>
<dbReference type="Proteomes" id="UP000254968">
    <property type="component" value="Unassembled WGS sequence"/>
</dbReference>
<dbReference type="GO" id="GO:0016990">
    <property type="term" value="F:arginine deiminase activity"/>
    <property type="evidence" value="ECO:0007669"/>
    <property type="project" value="UniProtKB-EC"/>
</dbReference>
<name>A0A378I1D2_9GAMM</name>
<dbReference type="OrthoDB" id="9814070at2"/>
<keyword evidence="5" id="KW-1185">Reference proteome</keyword>
<dbReference type="RefSeq" id="WP_115302226.1">
    <property type="nucleotide sequence ID" value="NZ_CAAAHO010000001.1"/>
</dbReference>
<protein>
    <recommendedName>
        <fullName evidence="2">arginine deiminase</fullName>
        <ecNumber evidence="2">3.5.3.6</ecNumber>
    </recommendedName>
</protein>
<evidence type="ECO:0000256" key="2">
    <source>
        <dbReference type="ARBA" id="ARBA00012171"/>
    </source>
</evidence>
<keyword evidence="4" id="KW-0808">Transferase</keyword>
<dbReference type="EC" id="3.5.3.6" evidence="2"/>
<gene>
    <name evidence="4" type="ORF">NCTC13315_01015</name>
</gene>
<dbReference type="PANTHER" id="PTHR47271:SF2">
    <property type="entry name" value="ARGININE DEIMINASE"/>
    <property type="match status" value="1"/>
</dbReference>
<evidence type="ECO:0000256" key="3">
    <source>
        <dbReference type="ARBA" id="ARBA00049429"/>
    </source>
</evidence>
<dbReference type="SUPFAM" id="SSF55909">
    <property type="entry name" value="Pentein"/>
    <property type="match status" value="1"/>
</dbReference>
<dbReference type="GO" id="GO:0016740">
    <property type="term" value="F:transferase activity"/>
    <property type="evidence" value="ECO:0007669"/>
    <property type="project" value="UniProtKB-KW"/>
</dbReference>